<dbReference type="PANTHER" id="PTHR43092:SF2">
    <property type="entry name" value="HERCYNYLCYSTEINE SULFOXIDE LYASE"/>
    <property type="match status" value="1"/>
</dbReference>
<reference evidence="3" key="1">
    <citation type="submission" date="2024-01" db="EMBL/GenBank/DDBJ databases">
        <authorList>
            <person name="Webb A."/>
        </authorList>
    </citation>
    <scope>NUCLEOTIDE SEQUENCE</scope>
    <source>
        <strain evidence="3">Pm1</strain>
    </source>
</reference>
<evidence type="ECO:0000313" key="3">
    <source>
        <dbReference type="EMBL" id="CAK7938125.1"/>
    </source>
</evidence>
<dbReference type="Pfam" id="PF00266">
    <property type="entry name" value="Aminotran_5"/>
    <property type="match status" value="1"/>
</dbReference>
<dbReference type="InterPro" id="IPR015424">
    <property type="entry name" value="PyrdxlP-dep_Trfase"/>
</dbReference>
<evidence type="ECO:0000256" key="1">
    <source>
        <dbReference type="ARBA" id="ARBA00022898"/>
    </source>
</evidence>
<dbReference type="Gene3D" id="3.40.640.10">
    <property type="entry name" value="Type I PLP-dependent aspartate aminotransferase-like (Major domain)"/>
    <property type="match status" value="1"/>
</dbReference>
<organism evidence="3 4">
    <name type="scientific">Peronospora matthiolae</name>
    <dbReference type="NCBI Taxonomy" id="2874970"/>
    <lineage>
        <taxon>Eukaryota</taxon>
        <taxon>Sar</taxon>
        <taxon>Stramenopiles</taxon>
        <taxon>Oomycota</taxon>
        <taxon>Peronosporomycetes</taxon>
        <taxon>Peronosporales</taxon>
        <taxon>Peronosporaceae</taxon>
        <taxon>Peronospora</taxon>
    </lineage>
</organism>
<evidence type="ECO:0000259" key="2">
    <source>
        <dbReference type="Pfam" id="PF00266"/>
    </source>
</evidence>
<comment type="caution">
    <text evidence="3">The sequence shown here is derived from an EMBL/GenBank/DDBJ whole genome shotgun (WGS) entry which is preliminary data.</text>
</comment>
<dbReference type="PANTHER" id="PTHR43092">
    <property type="entry name" value="L-CYSTEINE DESULFHYDRASE"/>
    <property type="match status" value="1"/>
</dbReference>
<dbReference type="Gene3D" id="3.90.1150.10">
    <property type="entry name" value="Aspartate Aminotransferase, domain 1"/>
    <property type="match status" value="1"/>
</dbReference>
<accession>A0AAV1UUA8</accession>
<evidence type="ECO:0000313" key="4">
    <source>
        <dbReference type="Proteomes" id="UP001162060"/>
    </source>
</evidence>
<dbReference type="Proteomes" id="UP001162060">
    <property type="component" value="Unassembled WGS sequence"/>
</dbReference>
<dbReference type="AlphaFoldDB" id="A0AAV1UUA8"/>
<gene>
    <name evidence="3" type="ORF">PM001_LOCUS23275</name>
</gene>
<protein>
    <recommendedName>
        <fullName evidence="2">Aminotransferase class V domain-containing protein</fullName>
    </recommendedName>
</protein>
<keyword evidence="1" id="KW-0663">Pyridoxal phosphate</keyword>
<dbReference type="SUPFAM" id="SSF53383">
    <property type="entry name" value="PLP-dependent transferases"/>
    <property type="match status" value="1"/>
</dbReference>
<feature type="domain" description="Aminotransferase class V" evidence="2">
    <location>
        <begin position="114"/>
        <end position="371"/>
    </location>
</feature>
<dbReference type="InterPro" id="IPR015422">
    <property type="entry name" value="PyrdxlP-dep_Trfase_small"/>
</dbReference>
<name>A0AAV1UUA8_9STRA</name>
<sequence length="473" mass="52490">MSSSTSSSNSYESFGSFHTPSTASLFAQKDPLEKRCPTNLSSDISLQLADNSVAKTANRSLFALDLKTWTYLNHGAFGAPTTVAIEAATYWRDQADAQPLNFHDRELFPLVVQVIKSLAKFIGVAQPEELVLLPNATAGLHSVLASVLRQDTDQEKKKEKDLTVVLFSTRYGAVRKMLQALETRMNAVQIREQVLSLDESLDDEKVLEALEEALNTVQAAGRRVALVVVDHVTSNTAVVMPVKSIVQFCHARDGGIPVLVDGAHGLLNLPLNLDKLGADYYVGNCHKWFCSARGAAFLHVATTRGGPLIEPRVVSHGFFDGMQSAFMWTGLQDYSAWLALSQCLAFWQHQGVDETREYMHTLAQDAAELLYARWKMPDHLARERRFPQHKRHAMRLVQLPSLRRLCGGVTVSADNPNATSTDAKRVQDSLHYTHRIEVPVKCVDGRLYVRLSAHVYNCLEDYEKLAAAAVDTD</sequence>
<dbReference type="InterPro" id="IPR000192">
    <property type="entry name" value="Aminotrans_V_dom"/>
</dbReference>
<dbReference type="EMBL" id="CAKLBY020000229">
    <property type="protein sequence ID" value="CAK7938125.1"/>
    <property type="molecule type" value="Genomic_DNA"/>
</dbReference>
<dbReference type="InterPro" id="IPR015421">
    <property type="entry name" value="PyrdxlP-dep_Trfase_major"/>
</dbReference>
<proteinExistence type="predicted"/>